<gene>
    <name evidence="2" type="ORF">IEE83_14110</name>
</gene>
<evidence type="ECO:0000313" key="3">
    <source>
        <dbReference type="Proteomes" id="UP000634134"/>
    </source>
</evidence>
<organism evidence="2 3">
    <name type="scientific">Dyadobacter subterraneus</name>
    <dbReference type="NCBI Taxonomy" id="2773304"/>
    <lineage>
        <taxon>Bacteria</taxon>
        <taxon>Pseudomonadati</taxon>
        <taxon>Bacteroidota</taxon>
        <taxon>Cytophagia</taxon>
        <taxon>Cytophagales</taxon>
        <taxon>Spirosomataceae</taxon>
        <taxon>Dyadobacter</taxon>
    </lineage>
</organism>
<dbReference type="SUPFAM" id="SSF52266">
    <property type="entry name" value="SGNH hydrolase"/>
    <property type="match status" value="1"/>
</dbReference>
<name>A0ABR9WC09_9BACT</name>
<dbReference type="InterPro" id="IPR036514">
    <property type="entry name" value="SGNH_hydro_sf"/>
</dbReference>
<dbReference type="Proteomes" id="UP000634134">
    <property type="component" value="Unassembled WGS sequence"/>
</dbReference>
<feature type="domain" description="SGNH hydrolase-type esterase" evidence="1">
    <location>
        <begin position="36"/>
        <end position="185"/>
    </location>
</feature>
<protein>
    <submittedName>
        <fullName evidence="2">GDSL family lipase</fullName>
    </submittedName>
</protein>
<evidence type="ECO:0000259" key="1">
    <source>
        <dbReference type="Pfam" id="PF13472"/>
    </source>
</evidence>
<sequence length="196" mass="22822">MYWYEEEVQRVEKELSRLSYQPETIFYGSSSITLWETLYSDFADLKPVNFGFGGSTLAACVWFFDRILGQLNTANRIIIYAGDNDLGDGRHPEEALLSYRQLIGQIRNKFGNVPCYYISIKPSIQRWEIVGQIIETNRLVKLETENDDFQHYIDIFPFMLTDQKLPDSSLFEPDGLHLSTKGYALWQEKIRENLAL</sequence>
<reference evidence="3" key="1">
    <citation type="submission" date="2023-07" db="EMBL/GenBank/DDBJ databases">
        <title>Dyadobacter sp. nov 'subterranea' isolated from contaminted grondwater.</title>
        <authorList>
            <person name="Szabo I."/>
            <person name="Al-Omari J."/>
            <person name="Szerdahelyi S.G."/>
            <person name="Rado J."/>
        </authorList>
    </citation>
    <scope>NUCLEOTIDE SEQUENCE [LARGE SCALE GENOMIC DNA]</scope>
    <source>
        <strain evidence="3">UP-52</strain>
    </source>
</reference>
<dbReference type="EMBL" id="JACYGY010000001">
    <property type="protein sequence ID" value="MBE9463017.1"/>
    <property type="molecule type" value="Genomic_DNA"/>
</dbReference>
<evidence type="ECO:0000313" key="2">
    <source>
        <dbReference type="EMBL" id="MBE9463017.1"/>
    </source>
</evidence>
<proteinExistence type="predicted"/>
<dbReference type="InterPro" id="IPR013830">
    <property type="entry name" value="SGNH_hydro"/>
</dbReference>
<comment type="caution">
    <text evidence="2">The sequence shown here is derived from an EMBL/GenBank/DDBJ whole genome shotgun (WGS) entry which is preliminary data.</text>
</comment>
<dbReference type="Gene3D" id="3.40.50.1110">
    <property type="entry name" value="SGNH hydrolase"/>
    <property type="match status" value="1"/>
</dbReference>
<dbReference type="Pfam" id="PF13472">
    <property type="entry name" value="Lipase_GDSL_2"/>
    <property type="match status" value="1"/>
</dbReference>
<keyword evidence="3" id="KW-1185">Reference proteome</keyword>
<dbReference type="RefSeq" id="WP_194121178.1">
    <property type="nucleotide sequence ID" value="NZ_JACYGY010000001.1"/>
</dbReference>
<accession>A0ABR9WC09</accession>